<reference evidence="11 12" key="1">
    <citation type="submission" date="2014-08" db="EMBL/GenBank/DDBJ databases">
        <authorList>
            <person name="Wibberg D."/>
        </authorList>
    </citation>
    <scope>NUCLEOTIDE SEQUENCE [LARGE SCALE GENOMIC DNA]</scope>
    <source>
        <strain evidence="12">ING2-E5B</strain>
    </source>
</reference>
<dbReference type="Pfam" id="PF02823">
    <property type="entry name" value="ATP-synt_DE_N"/>
    <property type="match status" value="1"/>
</dbReference>
<evidence type="ECO:0000313" key="12">
    <source>
        <dbReference type="Proteomes" id="UP000032417"/>
    </source>
</evidence>
<dbReference type="PANTHER" id="PTHR13822:SF10">
    <property type="entry name" value="ATP SYNTHASE EPSILON CHAIN, CHLOROPLASTIC"/>
    <property type="match status" value="1"/>
</dbReference>
<dbReference type="STRING" id="1562970.ING2E5B_0846"/>
<comment type="function">
    <text evidence="1">Produces ATP from ADP in the presence of a proton gradient across the membrane.</text>
</comment>
<dbReference type="GO" id="GO:0045259">
    <property type="term" value="C:proton-transporting ATP synthase complex"/>
    <property type="evidence" value="ECO:0007669"/>
    <property type="project" value="UniProtKB-KW"/>
</dbReference>
<evidence type="ECO:0000256" key="5">
    <source>
        <dbReference type="ARBA" id="ARBA00023065"/>
    </source>
</evidence>
<dbReference type="InterPro" id="IPR020546">
    <property type="entry name" value="ATP_synth_F1_dsu/esu_N"/>
</dbReference>
<proteinExistence type="inferred from homology"/>
<dbReference type="Proteomes" id="UP000032417">
    <property type="component" value="Chromosome 1"/>
</dbReference>
<dbReference type="SUPFAM" id="SSF51344">
    <property type="entry name" value="Epsilon subunit of F1F0-ATP synthase N-terminal domain"/>
    <property type="match status" value="1"/>
</dbReference>
<dbReference type="EMBL" id="LN515532">
    <property type="protein sequence ID" value="CEA15610.1"/>
    <property type="molecule type" value="Genomic_DNA"/>
</dbReference>
<name>A0A098BY66_9BACT</name>
<keyword evidence="8 9" id="KW-0066">ATP synthesis</keyword>
<keyword evidence="5 9" id="KW-0406">Ion transport</keyword>
<keyword evidence="4 9" id="KW-0813">Transport</keyword>
<sequence>MKLEIISPEKTYFKGDVDSVTLPGILGPFQILNNHAPLISLLTKGLIEFSTNGHIKEMKISDGFVEVSNNNITVCIDPIKKKVKLDE</sequence>
<feature type="domain" description="ATP synthase F1 complex delta/epsilon subunit N-terminal" evidence="10">
    <location>
        <begin position="1"/>
        <end position="77"/>
    </location>
</feature>
<evidence type="ECO:0000256" key="9">
    <source>
        <dbReference type="RuleBase" id="RU003656"/>
    </source>
</evidence>
<dbReference type="Gene3D" id="2.60.15.10">
    <property type="entry name" value="F0F1 ATP synthase delta/epsilon subunit, N-terminal"/>
    <property type="match status" value="1"/>
</dbReference>
<comment type="subunit">
    <text evidence="9">F-type ATPases have 2 components, CF(1) - the catalytic core - and CF(0) - the membrane proton channel. CF(1) has five subunits: alpha(3), beta(3), gamma(1), delta(1), epsilon(1). CF(0) has three main subunits: a, b and c.</text>
</comment>
<evidence type="ECO:0000256" key="6">
    <source>
        <dbReference type="ARBA" id="ARBA00023136"/>
    </source>
</evidence>
<dbReference type="NCBIfam" id="TIGR01216">
    <property type="entry name" value="ATP_synt_epsi"/>
    <property type="match status" value="1"/>
</dbReference>
<dbReference type="InterPro" id="IPR036771">
    <property type="entry name" value="ATPsynth_dsu/esu_N"/>
</dbReference>
<evidence type="ECO:0000259" key="10">
    <source>
        <dbReference type="Pfam" id="PF02823"/>
    </source>
</evidence>
<comment type="subcellular location">
    <subcellularLocation>
        <location evidence="2">Endomembrane system</location>
        <topology evidence="2">Peripheral membrane protein</topology>
    </subcellularLocation>
</comment>
<dbReference type="KEGG" id="pbt:ING2E5B_0846"/>
<evidence type="ECO:0000256" key="1">
    <source>
        <dbReference type="ARBA" id="ARBA00003543"/>
    </source>
</evidence>
<dbReference type="InterPro" id="IPR001469">
    <property type="entry name" value="ATP_synth_F1_dsu/esu"/>
</dbReference>
<keyword evidence="7 9" id="KW-0139">CF(1)</keyword>
<keyword evidence="6" id="KW-0472">Membrane</keyword>
<dbReference type="GO" id="GO:0046933">
    <property type="term" value="F:proton-transporting ATP synthase activity, rotational mechanism"/>
    <property type="evidence" value="ECO:0007669"/>
    <property type="project" value="InterPro"/>
</dbReference>
<gene>
    <name evidence="11" type="ORF">ING2E5B_0846</name>
</gene>
<dbReference type="AlphaFoldDB" id="A0A098BY66"/>
<dbReference type="HOGENOM" id="CLU_084338_4_1_10"/>
<protein>
    <recommendedName>
        <fullName evidence="10">ATP synthase F1 complex delta/epsilon subunit N-terminal domain-containing protein</fullName>
    </recommendedName>
</protein>
<comment type="similarity">
    <text evidence="3 9">Belongs to the ATPase epsilon chain family.</text>
</comment>
<evidence type="ECO:0000256" key="3">
    <source>
        <dbReference type="ARBA" id="ARBA00005712"/>
    </source>
</evidence>
<evidence type="ECO:0000256" key="7">
    <source>
        <dbReference type="ARBA" id="ARBA00023196"/>
    </source>
</evidence>
<dbReference type="CDD" id="cd12152">
    <property type="entry name" value="F1-ATPase_delta"/>
    <property type="match status" value="1"/>
</dbReference>
<organism evidence="11 12">
    <name type="scientific">Fermentimonas caenicola</name>
    <dbReference type="NCBI Taxonomy" id="1562970"/>
    <lineage>
        <taxon>Bacteria</taxon>
        <taxon>Pseudomonadati</taxon>
        <taxon>Bacteroidota</taxon>
        <taxon>Bacteroidia</taxon>
        <taxon>Bacteroidales</taxon>
        <taxon>Dysgonomonadaceae</taxon>
        <taxon>Fermentimonas</taxon>
    </lineage>
</organism>
<evidence type="ECO:0000256" key="8">
    <source>
        <dbReference type="ARBA" id="ARBA00023310"/>
    </source>
</evidence>
<accession>A0A098BY66</accession>
<evidence type="ECO:0000256" key="4">
    <source>
        <dbReference type="ARBA" id="ARBA00022448"/>
    </source>
</evidence>
<dbReference type="GO" id="GO:0012505">
    <property type="term" value="C:endomembrane system"/>
    <property type="evidence" value="ECO:0007669"/>
    <property type="project" value="UniProtKB-SubCell"/>
</dbReference>
<keyword evidence="12" id="KW-1185">Reference proteome</keyword>
<dbReference type="PANTHER" id="PTHR13822">
    <property type="entry name" value="ATP SYNTHASE DELTA/EPSILON CHAIN"/>
    <property type="match status" value="1"/>
</dbReference>
<evidence type="ECO:0000256" key="2">
    <source>
        <dbReference type="ARBA" id="ARBA00004184"/>
    </source>
</evidence>
<evidence type="ECO:0000313" key="11">
    <source>
        <dbReference type="EMBL" id="CEA15610.1"/>
    </source>
</evidence>